<dbReference type="AlphaFoldDB" id="A0A1W1X3I0"/>
<dbReference type="InterPro" id="IPR050155">
    <property type="entry name" value="HAD-like_hydrolase_sf"/>
</dbReference>
<dbReference type="SFLD" id="SFLDG01135">
    <property type="entry name" value="C1.5.6:_HAD__Beta-PGM__Phospha"/>
    <property type="match status" value="1"/>
</dbReference>
<dbReference type="STRING" id="1121291.SAMN02745134_00552"/>
<dbReference type="SUPFAM" id="SSF56784">
    <property type="entry name" value="HAD-like"/>
    <property type="match status" value="1"/>
</dbReference>
<dbReference type="RefSeq" id="WP_084113737.1">
    <property type="nucleotide sequence ID" value="NZ_FWXH01000002.1"/>
</dbReference>
<keyword evidence="2" id="KW-1185">Reference proteome</keyword>
<dbReference type="InterPro" id="IPR023214">
    <property type="entry name" value="HAD_sf"/>
</dbReference>
<dbReference type="NCBIfam" id="TIGR01549">
    <property type="entry name" value="HAD-SF-IA-v1"/>
    <property type="match status" value="1"/>
</dbReference>
<dbReference type="GO" id="GO:0006281">
    <property type="term" value="P:DNA repair"/>
    <property type="evidence" value="ECO:0007669"/>
    <property type="project" value="TreeGrafter"/>
</dbReference>
<gene>
    <name evidence="1" type="ORF">SAMN02745134_00552</name>
</gene>
<protein>
    <submittedName>
        <fullName evidence="1">Haloacid dehalogenase superfamily, subfamily IA, variant 1 with third motif having Dx(3-4)D or Dx(3-4)E</fullName>
    </submittedName>
</protein>
<dbReference type="GO" id="GO:0008967">
    <property type="term" value="F:phosphoglycolate phosphatase activity"/>
    <property type="evidence" value="ECO:0007669"/>
    <property type="project" value="TreeGrafter"/>
</dbReference>
<sequence>MIRDIIWDFDGTLFNTYPGTVNSFRKTLKDNGIDESNENILNYMKISESYALTYFKELYGLDDNFIEKYTSYKKDMKPEMIQPFPFAADVCRRVIDLGGRNYIITHRGESTLKILQHYGMMCYFTEIITKQYGFKRKPDPEAFIYLIEKYQINKRTALVIGDRECEVLGGKAAGIRTCLYDTNNVSLTEVPDYNIDSLKNLVDMLN</sequence>
<dbReference type="PANTHER" id="PTHR43434:SF25">
    <property type="entry name" value="PHOSPHOGLYCOLATE PHOSPHATASE"/>
    <property type="match status" value="1"/>
</dbReference>
<evidence type="ECO:0000313" key="2">
    <source>
        <dbReference type="Proteomes" id="UP000192468"/>
    </source>
</evidence>
<dbReference type="Gene3D" id="1.10.150.240">
    <property type="entry name" value="Putative phosphatase, domain 2"/>
    <property type="match status" value="1"/>
</dbReference>
<dbReference type="SFLD" id="SFLDS00003">
    <property type="entry name" value="Haloacid_Dehalogenase"/>
    <property type="match status" value="1"/>
</dbReference>
<dbReference type="SFLD" id="SFLDG01129">
    <property type="entry name" value="C1.5:_HAD__Beta-PGM__Phosphata"/>
    <property type="match status" value="1"/>
</dbReference>
<dbReference type="InterPro" id="IPR036412">
    <property type="entry name" value="HAD-like_sf"/>
</dbReference>
<accession>A0A1W1X3I0</accession>
<dbReference type="InterPro" id="IPR023198">
    <property type="entry name" value="PGP-like_dom2"/>
</dbReference>
<dbReference type="Proteomes" id="UP000192468">
    <property type="component" value="Unassembled WGS sequence"/>
</dbReference>
<organism evidence="1 2">
    <name type="scientific">Clostridium acidisoli DSM 12555</name>
    <dbReference type="NCBI Taxonomy" id="1121291"/>
    <lineage>
        <taxon>Bacteria</taxon>
        <taxon>Bacillati</taxon>
        <taxon>Bacillota</taxon>
        <taxon>Clostridia</taxon>
        <taxon>Eubacteriales</taxon>
        <taxon>Clostridiaceae</taxon>
        <taxon>Clostridium</taxon>
    </lineage>
</organism>
<proteinExistence type="predicted"/>
<dbReference type="EMBL" id="FWXH01000002">
    <property type="protein sequence ID" value="SMC18393.1"/>
    <property type="molecule type" value="Genomic_DNA"/>
</dbReference>
<dbReference type="GO" id="GO:0005829">
    <property type="term" value="C:cytosol"/>
    <property type="evidence" value="ECO:0007669"/>
    <property type="project" value="TreeGrafter"/>
</dbReference>
<dbReference type="Pfam" id="PF13419">
    <property type="entry name" value="HAD_2"/>
    <property type="match status" value="1"/>
</dbReference>
<reference evidence="1 2" key="1">
    <citation type="submission" date="2017-04" db="EMBL/GenBank/DDBJ databases">
        <authorList>
            <person name="Afonso C.L."/>
            <person name="Miller P.J."/>
            <person name="Scott M.A."/>
            <person name="Spackman E."/>
            <person name="Goraichik I."/>
            <person name="Dimitrov K.M."/>
            <person name="Suarez D.L."/>
            <person name="Swayne D.E."/>
        </authorList>
    </citation>
    <scope>NUCLEOTIDE SEQUENCE [LARGE SCALE GENOMIC DNA]</scope>
    <source>
        <strain evidence="1 2">DSM 12555</strain>
    </source>
</reference>
<dbReference type="InterPro" id="IPR041492">
    <property type="entry name" value="HAD_2"/>
</dbReference>
<evidence type="ECO:0000313" key="1">
    <source>
        <dbReference type="EMBL" id="SMC18393.1"/>
    </source>
</evidence>
<dbReference type="Gene3D" id="3.40.50.1000">
    <property type="entry name" value="HAD superfamily/HAD-like"/>
    <property type="match status" value="1"/>
</dbReference>
<dbReference type="InterPro" id="IPR006439">
    <property type="entry name" value="HAD-SF_hydro_IA"/>
</dbReference>
<dbReference type="PANTHER" id="PTHR43434">
    <property type="entry name" value="PHOSPHOGLYCOLATE PHOSPHATASE"/>
    <property type="match status" value="1"/>
</dbReference>
<name>A0A1W1X3I0_9CLOT</name>
<dbReference type="OrthoDB" id="9797743at2"/>